<keyword evidence="1" id="KW-0472">Membrane</keyword>
<dbReference type="InterPro" id="IPR002123">
    <property type="entry name" value="Plipid/glycerol_acylTrfase"/>
</dbReference>
<dbReference type="Proteomes" id="UP000694545">
    <property type="component" value="Unplaced"/>
</dbReference>
<dbReference type="GO" id="GO:0016746">
    <property type="term" value="F:acyltransferase activity"/>
    <property type="evidence" value="ECO:0007669"/>
    <property type="project" value="InterPro"/>
</dbReference>
<organism evidence="3 4">
    <name type="scientific">Varanus komodoensis</name>
    <name type="common">Komodo dragon</name>
    <dbReference type="NCBI Taxonomy" id="61221"/>
    <lineage>
        <taxon>Eukaryota</taxon>
        <taxon>Metazoa</taxon>
        <taxon>Chordata</taxon>
        <taxon>Craniata</taxon>
        <taxon>Vertebrata</taxon>
        <taxon>Euteleostomi</taxon>
        <taxon>Lepidosauria</taxon>
        <taxon>Squamata</taxon>
        <taxon>Bifurcata</taxon>
        <taxon>Unidentata</taxon>
        <taxon>Episquamata</taxon>
        <taxon>Toxicofera</taxon>
        <taxon>Anguimorpha</taxon>
        <taxon>Paleoanguimorpha</taxon>
        <taxon>Varanoidea</taxon>
        <taxon>Varanidae</taxon>
        <taxon>Varanus</taxon>
    </lineage>
</organism>
<name>A0A8D2IQ60_VARKO</name>
<reference evidence="3" key="1">
    <citation type="submission" date="2025-08" db="UniProtKB">
        <authorList>
            <consortium name="Ensembl"/>
        </authorList>
    </citation>
    <scope>IDENTIFICATION</scope>
</reference>
<evidence type="ECO:0000259" key="2">
    <source>
        <dbReference type="Pfam" id="PF01553"/>
    </source>
</evidence>
<feature type="transmembrane region" description="Helical" evidence="1">
    <location>
        <begin position="58"/>
        <end position="76"/>
    </location>
</feature>
<dbReference type="CDD" id="cd07987">
    <property type="entry name" value="LPLAT_MGAT-like"/>
    <property type="match status" value="1"/>
</dbReference>
<keyword evidence="4" id="KW-1185">Reference proteome</keyword>
<dbReference type="OMA" id="FRTYIGK"/>
<proteinExistence type="predicted"/>
<dbReference type="PANTHER" id="PTHR22753">
    <property type="entry name" value="TRANSMEMBRANE PROTEIN 68"/>
    <property type="match status" value="1"/>
</dbReference>
<feature type="transmembrane region" description="Helical" evidence="1">
    <location>
        <begin position="124"/>
        <end position="144"/>
    </location>
</feature>
<accession>A0A8D2IQ60</accession>
<dbReference type="GO" id="GO:0016020">
    <property type="term" value="C:membrane"/>
    <property type="evidence" value="ECO:0007669"/>
    <property type="project" value="TreeGrafter"/>
</dbReference>
<evidence type="ECO:0000313" key="3">
    <source>
        <dbReference type="Ensembl" id="ENSVKKP00000000694.1"/>
    </source>
</evidence>
<keyword evidence="1" id="KW-0812">Transmembrane</keyword>
<keyword evidence="1" id="KW-1133">Transmembrane helix</keyword>
<dbReference type="Ensembl" id="ENSVKKT00000000724.1">
    <property type="protein sequence ID" value="ENSVKKP00000000694.1"/>
    <property type="gene ID" value="ENSVKKG00000000610.1"/>
</dbReference>
<sequence>VISVNKCYVPGQLLVTDSECLTYLLEEWIVLKYLLYMIICIILLWCSIAVFSSIVPLCIMLFIYLSALFLLIYQRTHKLNGPYYSDAWNDVRLILSTIWDGFARFWHGYELHGTENLPDGPGLIIYYHGAIPIDYLYFLTRLFVLKRRFCYSLADDFLFKFPGDLFCIRALAAMMNIIRNTKEGGLNVLKKGHLLGISPGGVREALFSDESYKLVWHKRTGFAQLAVDAKVPIIPMYTQNVREGFRVFGRTILSRWLYEYVRWPVLPPYGGFPVKFRTYIGEPIPYDPNVTAVELAIKTKAALRSLIQKHQQIPGNICDALKERFHKEKKG</sequence>
<feature type="domain" description="Phospholipid/glycerol acyltransferase" evidence="2">
    <location>
        <begin position="110"/>
        <end position="237"/>
    </location>
</feature>
<reference evidence="3" key="2">
    <citation type="submission" date="2025-09" db="UniProtKB">
        <authorList>
            <consortium name="Ensembl"/>
        </authorList>
    </citation>
    <scope>IDENTIFICATION</scope>
</reference>
<dbReference type="AlphaFoldDB" id="A0A8D2IQ60"/>
<dbReference type="Pfam" id="PF01553">
    <property type="entry name" value="Acyltransferase"/>
    <property type="match status" value="1"/>
</dbReference>
<evidence type="ECO:0000313" key="4">
    <source>
        <dbReference type="Proteomes" id="UP000694545"/>
    </source>
</evidence>
<feature type="transmembrane region" description="Helical" evidence="1">
    <location>
        <begin position="33"/>
        <end position="51"/>
    </location>
</feature>
<dbReference type="PANTHER" id="PTHR22753:SF22">
    <property type="entry name" value="PHOSPHOLIPID_GLYCEROL ACYLTRANSFERASE DOMAIN-CONTAINING PROTEIN"/>
    <property type="match status" value="1"/>
</dbReference>
<protein>
    <recommendedName>
        <fullName evidence="2">Phospholipid/glycerol acyltransferase domain-containing protein</fullName>
    </recommendedName>
</protein>
<evidence type="ECO:0000256" key="1">
    <source>
        <dbReference type="SAM" id="Phobius"/>
    </source>
</evidence>